<keyword evidence="3" id="KW-1185">Reference proteome</keyword>
<dbReference type="OrthoDB" id="5420958at2759"/>
<evidence type="ECO:0000313" key="2">
    <source>
        <dbReference type="EMBL" id="KAF2185381.1"/>
    </source>
</evidence>
<feature type="region of interest" description="Disordered" evidence="1">
    <location>
        <begin position="41"/>
        <end position="60"/>
    </location>
</feature>
<gene>
    <name evidence="2" type="ORF">K469DRAFT_576460</name>
</gene>
<proteinExistence type="predicted"/>
<feature type="non-terminal residue" evidence="2">
    <location>
        <position position="1"/>
    </location>
</feature>
<accession>A0A6A6E0C1</accession>
<organism evidence="2 3">
    <name type="scientific">Zopfia rhizophila CBS 207.26</name>
    <dbReference type="NCBI Taxonomy" id="1314779"/>
    <lineage>
        <taxon>Eukaryota</taxon>
        <taxon>Fungi</taxon>
        <taxon>Dikarya</taxon>
        <taxon>Ascomycota</taxon>
        <taxon>Pezizomycotina</taxon>
        <taxon>Dothideomycetes</taxon>
        <taxon>Dothideomycetes incertae sedis</taxon>
        <taxon>Zopfiaceae</taxon>
        <taxon>Zopfia</taxon>
    </lineage>
</organism>
<feature type="compositionally biased region" description="Polar residues" evidence="1">
    <location>
        <begin position="41"/>
        <end position="51"/>
    </location>
</feature>
<evidence type="ECO:0008006" key="4">
    <source>
        <dbReference type="Google" id="ProtNLM"/>
    </source>
</evidence>
<name>A0A6A6E0C1_9PEZI</name>
<evidence type="ECO:0000313" key="3">
    <source>
        <dbReference type="Proteomes" id="UP000800200"/>
    </source>
</evidence>
<protein>
    <recommendedName>
        <fullName evidence="4">HTH CENPB-type domain-containing protein</fullName>
    </recommendedName>
</protein>
<dbReference type="Proteomes" id="UP000800200">
    <property type="component" value="Unassembled WGS sequence"/>
</dbReference>
<dbReference type="AlphaFoldDB" id="A0A6A6E0C1"/>
<sequence length="119" mass="13731">GGTAIGQQYPTPPEEKALVKHLLRMSDNGFPVPIKYLPRQRSSTFHPSTANEAIDPPGKNWPHAFHERHSSELKTKKMKVLDWKRHDINIYDKITHWFEVIGRGLHDPVIQLNPIITCY</sequence>
<dbReference type="EMBL" id="ML994634">
    <property type="protein sequence ID" value="KAF2185381.1"/>
    <property type="molecule type" value="Genomic_DNA"/>
</dbReference>
<reference evidence="2" key="1">
    <citation type="journal article" date="2020" name="Stud. Mycol.">
        <title>101 Dothideomycetes genomes: a test case for predicting lifestyles and emergence of pathogens.</title>
        <authorList>
            <person name="Haridas S."/>
            <person name="Albert R."/>
            <person name="Binder M."/>
            <person name="Bloem J."/>
            <person name="Labutti K."/>
            <person name="Salamov A."/>
            <person name="Andreopoulos B."/>
            <person name="Baker S."/>
            <person name="Barry K."/>
            <person name="Bills G."/>
            <person name="Bluhm B."/>
            <person name="Cannon C."/>
            <person name="Castanera R."/>
            <person name="Culley D."/>
            <person name="Daum C."/>
            <person name="Ezra D."/>
            <person name="Gonzalez J."/>
            <person name="Henrissat B."/>
            <person name="Kuo A."/>
            <person name="Liang C."/>
            <person name="Lipzen A."/>
            <person name="Lutzoni F."/>
            <person name="Magnuson J."/>
            <person name="Mondo S."/>
            <person name="Nolan M."/>
            <person name="Ohm R."/>
            <person name="Pangilinan J."/>
            <person name="Park H.-J."/>
            <person name="Ramirez L."/>
            <person name="Alfaro M."/>
            <person name="Sun H."/>
            <person name="Tritt A."/>
            <person name="Yoshinaga Y."/>
            <person name="Zwiers L.-H."/>
            <person name="Turgeon B."/>
            <person name="Goodwin S."/>
            <person name="Spatafora J."/>
            <person name="Crous P."/>
            <person name="Grigoriev I."/>
        </authorList>
    </citation>
    <scope>NUCLEOTIDE SEQUENCE</scope>
    <source>
        <strain evidence="2">CBS 207.26</strain>
    </source>
</reference>
<evidence type="ECO:0000256" key="1">
    <source>
        <dbReference type="SAM" id="MobiDB-lite"/>
    </source>
</evidence>